<dbReference type="PANTHER" id="PTHR33910:SF1">
    <property type="entry name" value="PROTEIN TRANSLOCASE SUBUNIT SECE"/>
    <property type="match status" value="1"/>
</dbReference>
<dbReference type="EMBL" id="JADBED010000001">
    <property type="protein sequence ID" value="MBE1523041.1"/>
    <property type="molecule type" value="Genomic_DNA"/>
</dbReference>
<dbReference type="HAMAP" id="MF_00422">
    <property type="entry name" value="SecE"/>
    <property type="match status" value="1"/>
</dbReference>
<reference evidence="11 12" key="1">
    <citation type="submission" date="2020-10" db="EMBL/GenBank/DDBJ databases">
        <title>Sequencing the genomes of 1000 actinobacteria strains.</title>
        <authorList>
            <person name="Klenk H.-P."/>
        </authorList>
    </citation>
    <scope>NUCLEOTIDE SEQUENCE [LARGE SCALE GENOMIC DNA]</scope>
    <source>
        <strain evidence="11 12">DSM 15666</strain>
    </source>
</reference>
<feature type="region of interest" description="Disordered" evidence="10">
    <location>
        <begin position="83"/>
        <end position="124"/>
    </location>
</feature>
<comment type="subunit">
    <text evidence="9">Component of the Sec protein translocase complex. Heterotrimer consisting of SecY, SecE and SecG subunits. The heterotrimers can form oligomers, although 1 heterotrimer is thought to be able to translocate proteins. Interacts with the ribosome. Interacts with SecDF, and other proteins may be involved. Interacts with SecA.</text>
</comment>
<keyword evidence="12" id="KW-1185">Reference proteome</keyword>
<dbReference type="RefSeq" id="WP_192594255.1">
    <property type="nucleotide sequence ID" value="NZ_BAAALJ010000018.1"/>
</dbReference>
<dbReference type="InterPro" id="IPR005807">
    <property type="entry name" value="SecE_bac"/>
</dbReference>
<feature type="region of interest" description="Disordered" evidence="10">
    <location>
        <begin position="1"/>
        <end position="21"/>
    </location>
</feature>
<keyword evidence="3 9" id="KW-1003">Cell membrane</keyword>
<dbReference type="Proteomes" id="UP000643525">
    <property type="component" value="Unassembled WGS sequence"/>
</dbReference>
<keyword evidence="2 9" id="KW-0813">Transport</keyword>
<accession>A0ABR9JAT5</accession>
<evidence type="ECO:0000256" key="4">
    <source>
        <dbReference type="ARBA" id="ARBA00022692"/>
    </source>
</evidence>
<evidence type="ECO:0000313" key="11">
    <source>
        <dbReference type="EMBL" id="MBE1523041.1"/>
    </source>
</evidence>
<evidence type="ECO:0000256" key="10">
    <source>
        <dbReference type="SAM" id="MobiDB-lite"/>
    </source>
</evidence>
<keyword evidence="4 9" id="KW-0812">Transmembrane</keyword>
<comment type="subcellular location">
    <subcellularLocation>
        <location evidence="9">Cell membrane</location>
        <topology evidence="9">Single-pass membrane protein</topology>
    </subcellularLocation>
    <subcellularLocation>
        <location evidence="1">Membrane</location>
    </subcellularLocation>
</comment>
<dbReference type="NCBIfam" id="TIGR00964">
    <property type="entry name" value="secE_bact"/>
    <property type="match status" value="1"/>
</dbReference>
<evidence type="ECO:0000256" key="8">
    <source>
        <dbReference type="ARBA" id="ARBA00023136"/>
    </source>
</evidence>
<name>A0ABR9JAT5_9MICC</name>
<evidence type="ECO:0000256" key="1">
    <source>
        <dbReference type="ARBA" id="ARBA00004370"/>
    </source>
</evidence>
<sequence>MSQSPSTPEQGSTPDGGEPKGPFGKVWLFLRQVIDELKKVVVPTRRELTNYTLVVLVFVVIVIGIVTGFDAIFSRGAEALFGSTGSGVEQPAEPPAQDGAGDGGAGDDGAAEDGAGEDSAENGD</sequence>
<dbReference type="PANTHER" id="PTHR33910">
    <property type="entry name" value="PROTEIN TRANSLOCASE SUBUNIT SECE"/>
    <property type="match status" value="1"/>
</dbReference>
<keyword evidence="8 9" id="KW-0472">Membrane</keyword>
<keyword evidence="7 9" id="KW-0811">Translocation</keyword>
<evidence type="ECO:0000313" key="12">
    <source>
        <dbReference type="Proteomes" id="UP000643525"/>
    </source>
</evidence>
<keyword evidence="6 9" id="KW-1133">Transmembrane helix</keyword>
<dbReference type="InterPro" id="IPR001901">
    <property type="entry name" value="Translocase_SecE/Sec61-g"/>
</dbReference>
<dbReference type="Gene3D" id="1.20.5.1030">
    <property type="entry name" value="Preprotein translocase secy subunit"/>
    <property type="match status" value="1"/>
</dbReference>
<dbReference type="Pfam" id="PF00584">
    <property type="entry name" value="SecE"/>
    <property type="match status" value="1"/>
</dbReference>
<evidence type="ECO:0000256" key="9">
    <source>
        <dbReference type="HAMAP-Rule" id="MF_00422"/>
    </source>
</evidence>
<dbReference type="InterPro" id="IPR038379">
    <property type="entry name" value="SecE_sf"/>
</dbReference>
<evidence type="ECO:0000256" key="2">
    <source>
        <dbReference type="ARBA" id="ARBA00022448"/>
    </source>
</evidence>
<proteinExistence type="inferred from homology"/>
<comment type="function">
    <text evidence="9">Essential subunit of the Sec protein translocation channel SecYEG. Clamps together the 2 halves of SecY. May contact the channel plug during translocation.</text>
</comment>
<gene>
    <name evidence="9" type="primary">secE</name>
    <name evidence="11" type="ORF">H4W27_000159</name>
</gene>
<feature type="compositionally biased region" description="Acidic residues" evidence="10">
    <location>
        <begin position="109"/>
        <end position="124"/>
    </location>
</feature>
<feature type="transmembrane region" description="Helical" evidence="9">
    <location>
        <begin position="51"/>
        <end position="73"/>
    </location>
</feature>
<keyword evidence="5 9" id="KW-0653">Protein transport</keyword>
<feature type="compositionally biased region" description="Polar residues" evidence="10">
    <location>
        <begin position="1"/>
        <end position="13"/>
    </location>
</feature>
<comment type="caution">
    <text evidence="11">The sequence shown here is derived from an EMBL/GenBank/DDBJ whole genome shotgun (WGS) entry which is preliminary data.</text>
</comment>
<evidence type="ECO:0000256" key="6">
    <source>
        <dbReference type="ARBA" id="ARBA00022989"/>
    </source>
</evidence>
<organism evidence="11 12">
    <name type="scientific">Nesterenkonia lutea</name>
    <dbReference type="NCBI Taxonomy" id="272919"/>
    <lineage>
        <taxon>Bacteria</taxon>
        <taxon>Bacillati</taxon>
        <taxon>Actinomycetota</taxon>
        <taxon>Actinomycetes</taxon>
        <taxon>Micrococcales</taxon>
        <taxon>Micrococcaceae</taxon>
        <taxon>Nesterenkonia</taxon>
    </lineage>
</organism>
<evidence type="ECO:0000256" key="3">
    <source>
        <dbReference type="ARBA" id="ARBA00022475"/>
    </source>
</evidence>
<evidence type="ECO:0000256" key="5">
    <source>
        <dbReference type="ARBA" id="ARBA00022927"/>
    </source>
</evidence>
<evidence type="ECO:0000256" key="7">
    <source>
        <dbReference type="ARBA" id="ARBA00023010"/>
    </source>
</evidence>
<protein>
    <recommendedName>
        <fullName evidence="9">Protein translocase subunit SecE</fullName>
    </recommendedName>
</protein>
<comment type="similarity">
    <text evidence="9">Belongs to the SecE/SEC61-gamma family.</text>
</comment>